<keyword evidence="3 7" id="KW-0479">Metal-binding</keyword>
<proteinExistence type="inferred from homology"/>
<comment type="subcellular location">
    <subcellularLocation>
        <location evidence="7">Endoplasmic reticulum membrane</location>
    </subcellularLocation>
    <subcellularLocation>
        <location evidence="7">Microsome membrane</location>
    </subcellularLocation>
</comment>
<dbReference type="GO" id="GO:0005789">
    <property type="term" value="C:endoplasmic reticulum membrane"/>
    <property type="evidence" value="ECO:0007669"/>
    <property type="project" value="UniProtKB-SubCell"/>
</dbReference>
<dbReference type="InterPro" id="IPR036396">
    <property type="entry name" value="Cyt_P450_sf"/>
</dbReference>
<dbReference type="PANTHER" id="PTHR24302:SF45">
    <property type="entry name" value="CYTOCHROME P450 3A"/>
    <property type="match status" value="1"/>
</dbReference>
<dbReference type="KEGG" id="xla:121393092"/>
<keyword evidence="5 7" id="KW-0408">Iron</keyword>
<keyword evidence="2 7" id="KW-0349">Heme</keyword>
<evidence type="ECO:0000256" key="2">
    <source>
        <dbReference type="ARBA" id="ARBA00022617"/>
    </source>
</evidence>
<dbReference type="GeneID" id="121393092"/>
<organism evidence="8 9">
    <name type="scientific">Xenopus laevis</name>
    <name type="common">African clawed frog</name>
    <dbReference type="NCBI Taxonomy" id="8355"/>
    <lineage>
        <taxon>Eukaryota</taxon>
        <taxon>Metazoa</taxon>
        <taxon>Chordata</taxon>
        <taxon>Craniata</taxon>
        <taxon>Vertebrata</taxon>
        <taxon>Euteleostomi</taxon>
        <taxon>Amphibia</taxon>
        <taxon>Batrachia</taxon>
        <taxon>Anura</taxon>
        <taxon>Pipoidea</taxon>
        <taxon>Pipidae</taxon>
        <taxon>Xenopodinae</taxon>
        <taxon>Xenopus</taxon>
        <taxon>Xenopus</taxon>
    </lineage>
</organism>
<dbReference type="AlphaFoldDB" id="A0A8J1KQV9"/>
<dbReference type="Proteomes" id="UP000186698">
    <property type="component" value="Chromosome 5L"/>
</dbReference>
<evidence type="ECO:0000313" key="9">
    <source>
        <dbReference type="RefSeq" id="XP_041419690.1"/>
    </source>
</evidence>
<dbReference type="EC" id="1.14.14.-" evidence="7"/>
<comment type="function">
    <text evidence="7">Cytochromes P450 are a group of heme-thiolate monooxygenases. In liver microsomes, this enzyme is involved in an NADPH-dependent electron transport pathway. It oxidizes a variety of structurally unrelated compounds, including steroids, fatty acids, and xenobiotics.</text>
</comment>
<name>A0A8J1KQV9_XENLA</name>
<gene>
    <name evidence="9" type="primary">LOC121393092</name>
</gene>
<evidence type="ECO:0000256" key="5">
    <source>
        <dbReference type="ARBA" id="ARBA00023004"/>
    </source>
</evidence>
<dbReference type="Gene3D" id="1.10.630.10">
    <property type="entry name" value="Cytochrome P450"/>
    <property type="match status" value="1"/>
</dbReference>
<evidence type="ECO:0000256" key="4">
    <source>
        <dbReference type="ARBA" id="ARBA00023002"/>
    </source>
</evidence>
<keyword evidence="4 7" id="KW-0560">Oxidoreductase</keyword>
<dbReference type="InterPro" id="IPR050705">
    <property type="entry name" value="Cytochrome_P450_3A"/>
</dbReference>
<dbReference type="RefSeq" id="XP_041419690.1">
    <property type="nucleotide sequence ID" value="XM_041563756.1"/>
</dbReference>
<evidence type="ECO:0000256" key="1">
    <source>
        <dbReference type="ARBA" id="ARBA00010617"/>
    </source>
</evidence>
<keyword evidence="6 7" id="KW-0503">Monooxygenase</keyword>
<dbReference type="GO" id="GO:0005506">
    <property type="term" value="F:iron ion binding"/>
    <property type="evidence" value="ECO:0007669"/>
    <property type="project" value="UniProtKB-UniRule"/>
</dbReference>
<dbReference type="SUPFAM" id="SSF48264">
    <property type="entry name" value="Cytochrome P450"/>
    <property type="match status" value="1"/>
</dbReference>
<sequence>MYLSMNQMFQIMKDYSDILVKNIQRYVDKDEPCATKDVIGAYSLDVMTSTSFSVNIDSLNKPSDPFVIHMKKLLTSGLLNPLIILVGNLL</sequence>
<comment type="similarity">
    <text evidence="1 7">Belongs to the cytochrome P450 family.</text>
</comment>
<dbReference type="InterPro" id="IPR008072">
    <property type="entry name" value="Cyt_P450_E_CYP3A"/>
</dbReference>
<evidence type="ECO:0000256" key="6">
    <source>
        <dbReference type="ARBA" id="ARBA00023033"/>
    </source>
</evidence>
<keyword evidence="8" id="KW-1185">Reference proteome</keyword>
<dbReference type="GO" id="GO:0020037">
    <property type="term" value="F:heme binding"/>
    <property type="evidence" value="ECO:0007669"/>
    <property type="project" value="UniProtKB-UniRule"/>
</dbReference>
<dbReference type="PANTHER" id="PTHR24302">
    <property type="entry name" value="CYTOCHROME P450 FAMILY 3"/>
    <property type="match status" value="1"/>
</dbReference>
<keyword evidence="7" id="KW-0492">Microsome</keyword>
<dbReference type="Pfam" id="PF00067">
    <property type="entry name" value="p450"/>
    <property type="match status" value="1"/>
</dbReference>
<evidence type="ECO:0000256" key="3">
    <source>
        <dbReference type="ARBA" id="ARBA00022723"/>
    </source>
</evidence>
<reference evidence="9" key="1">
    <citation type="submission" date="2025-08" db="UniProtKB">
        <authorList>
            <consortium name="RefSeq"/>
        </authorList>
    </citation>
    <scope>IDENTIFICATION</scope>
    <source>
        <strain evidence="9">J_2021</strain>
        <tissue evidence="9">Erythrocytes</tissue>
    </source>
</reference>
<evidence type="ECO:0000313" key="8">
    <source>
        <dbReference type="Proteomes" id="UP000186698"/>
    </source>
</evidence>
<comment type="cofactor">
    <cofactor evidence="7">
        <name>heme</name>
        <dbReference type="ChEBI" id="CHEBI:30413"/>
    </cofactor>
</comment>
<dbReference type="GO" id="GO:0016712">
    <property type="term" value="F:oxidoreductase activity, acting on paired donors, with incorporation or reduction of molecular oxygen, reduced flavin or flavoprotein as one donor, and incorporation of one atom of oxygen"/>
    <property type="evidence" value="ECO:0007669"/>
    <property type="project" value="UniProtKB-EC"/>
</dbReference>
<comment type="catalytic activity">
    <reaction evidence="7">
        <text>an organic molecule + reduced [NADPH--hemoprotein reductase] + O2 = an alcohol + oxidized [NADPH--hemoprotein reductase] + H2O + H(+)</text>
        <dbReference type="Rhea" id="RHEA:17149"/>
        <dbReference type="Rhea" id="RHEA-COMP:11964"/>
        <dbReference type="Rhea" id="RHEA-COMP:11965"/>
        <dbReference type="ChEBI" id="CHEBI:15377"/>
        <dbReference type="ChEBI" id="CHEBI:15378"/>
        <dbReference type="ChEBI" id="CHEBI:15379"/>
        <dbReference type="ChEBI" id="CHEBI:30879"/>
        <dbReference type="ChEBI" id="CHEBI:57618"/>
        <dbReference type="ChEBI" id="CHEBI:58210"/>
        <dbReference type="ChEBI" id="CHEBI:142491"/>
        <dbReference type="EC" id="1.14.14.1"/>
    </reaction>
</comment>
<dbReference type="GO" id="GO:0008395">
    <property type="term" value="F:steroid hydroxylase activity"/>
    <property type="evidence" value="ECO:0007669"/>
    <property type="project" value="TreeGrafter"/>
</dbReference>
<dbReference type="InterPro" id="IPR001128">
    <property type="entry name" value="Cyt_P450"/>
</dbReference>
<dbReference type="PRINTS" id="PR01689">
    <property type="entry name" value="EP450IICYP3A"/>
</dbReference>
<protein>
    <recommendedName>
        <fullName evidence="7">Cytochrome P450 3A</fullName>
        <ecNumber evidence="7">1.14.14.-</ecNumber>
    </recommendedName>
</protein>
<dbReference type="OrthoDB" id="1470350at2759"/>
<evidence type="ECO:0000256" key="7">
    <source>
        <dbReference type="RuleBase" id="RU368049"/>
    </source>
</evidence>
<accession>A0A8J1KQV9</accession>
<keyword evidence="7" id="KW-0256">Endoplasmic reticulum</keyword>